<evidence type="ECO:0000259" key="4">
    <source>
        <dbReference type="Pfam" id="PF08236"/>
    </source>
</evidence>
<accession>A0A1D2NEB3</accession>
<feature type="compositionally biased region" description="Basic and acidic residues" evidence="3">
    <location>
        <begin position="154"/>
        <end position="179"/>
    </location>
</feature>
<name>A0A1D2NEB3_ORCCI</name>
<dbReference type="Proteomes" id="UP000094527">
    <property type="component" value="Unassembled WGS sequence"/>
</dbReference>
<evidence type="ECO:0000256" key="1">
    <source>
        <dbReference type="ARBA" id="ARBA00004123"/>
    </source>
</evidence>
<dbReference type="GO" id="GO:0006355">
    <property type="term" value="P:regulation of DNA-templated transcription"/>
    <property type="evidence" value="ECO:0007669"/>
    <property type="project" value="InterPro"/>
</dbReference>
<feature type="compositionally biased region" description="Basic and acidic residues" evidence="3">
    <location>
        <begin position="94"/>
        <end position="111"/>
    </location>
</feature>
<keyword evidence="5" id="KW-0067">ATP-binding</keyword>
<reference evidence="5 6" key="1">
    <citation type="journal article" date="2016" name="Genome Biol. Evol.">
        <title>Gene Family Evolution Reflects Adaptation to Soil Environmental Stressors in the Genome of the Collembolan Orchesella cincta.</title>
        <authorList>
            <person name="Faddeeva-Vakhrusheva A."/>
            <person name="Derks M.F."/>
            <person name="Anvar S.Y."/>
            <person name="Agamennone V."/>
            <person name="Suring W."/>
            <person name="Smit S."/>
            <person name="van Straalen N.M."/>
            <person name="Roelofs D."/>
        </authorList>
    </citation>
    <scope>NUCLEOTIDE SEQUENCE [LARGE SCALE GENOMIC DNA]</scope>
    <source>
        <tissue evidence="5">Mixed pool</tissue>
    </source>
</reference>
<feature type="compositionally biased region" description="Basic and acidic residues" evidence="3">
    <location>
        <begin position="62"/>
        <end position="87"/>
    </location>
</feature>
<keyword evidence="5" id="KW-0547">Nucleotide-binding</keyword>
<dbReference type="Gene3D" id="1.10.1740.100">
    <property type="entry name" value="Set2, Rpb1 interacting domain"/>
    <property type="match status" value="1"/>
</dbReference>
<evidence type="ECO:0000313" key="5">
    <source>
        <dbReference type="EMBL" id="ODN03572.1"/>
    </source>
</evidence>
<gene>
    <name evidence="5" type="ORF">Ocin01_03106</name>
</gene>
<feature type="domain" description="Set2 Rpb1 interacting" evidence="4">
    <location>
        <begin position="212"/>
        <end position="264"/>
    </location>
</feature>
<keyword evidence="5" id="KW-0347">Helicase</keyword>
<keyword evidence="2" id="KW-0539">Nucleus</keyword>
<dbReference type="GO" id="GO:0005694">
    <property type="term" value="C:chromosome"/>
    <property type="evidence" value="ECO:0007669"/>
    <property type="project" value="InterPro"/>
</dbReference>
<feature type="non-terminal residue" evidence="5">
    <location>
        <position position="1"/>
    </location>
</feature>
<keyword evidence="5" id="KW-0378">Hydrolase</keyword>
<dbReference type="EMBL" id="LJIJ01000068">
    <property type="protein sequence ID" value="ODN03572.1"/>
    <property type="molecule type" value="Genomic_DNA"/>
</dbReference>
<dbReference type="GO" id="GO:0004386">
    <property type="term" value="F:helicase activity"/>
    <property type="evidence" value="ECO:0007669"/>
    <property type="project" value="UniProtKB-KW"/>
</dbReference>
<dbReference type="Pfam" id="PF08236">
    <property type="entry name" value="SRI"/>
    <property type="match status" value="1"/>
</dbReference>
<keyword evidence="6" id="KW-1185">Reference proteome</keyword>
<comment type="caution">
    <text evidence="5">The sequence shown here is derived from an EMBL/GenBank/DDBJ whole genome shotgun (WGS) entry which is preliminary data.</text>
</comment>
<dbReference type="InterPro" id="IPR038190">
    <property type="entry name" value="SRI_sf"/>
</dbReference>
<comment type="subcellular location">
    <subcellularLocation>
        <location evidence="1">Nucleus</location>
    </subcellularLocation>
</comment>
<evidence type="ECO:0000313" key="6">
    <source>
        <dbReference type="Proteomes" id="UP000094527"/>
    </source>
</evidence>
<dbReference type="InterPro" id="IPR013257">
    <property type="entry name" value="SRI"/>
</dbReference>
<feature type="compositionally biased region" description="Low complexity" evidence="3">
    <location>
        <begin position="180"/>
        <end position="209"/>
    </location>
</feature>
<organism evidence="5 6">
    <name type="scientific">Orchesella cincta</name>
    <name type="common">Springtail</name>
    <name type="synonym">Podura cincta</name>
    <dbReference type="NCBI Taxonomy" id="48709"/>
    <lineage>
        <taxon>Eukaryota</taxon>
        <taxon>Metazoa</taxon>
        <taxon>Ecdysozoa</taxon>
        <taxon>Arthropoda</taxon>
        <taxon>Hexapoda</taxon>
        <taxon>Collembola</taxon>
        <taxon>Entomobryomorpha</taxon>
        <taxon>Entomobryoidea</taxon>
        <taxon>Orchesellidae</taxon>
        <taxon>Orchesellinae</taxon>
        <taxon>Orchesella</taxon>
    </lineage>
</organism>
<dbReference type="AlphaFoldDB" id="A0A1D2NEB3"/>
<feature type="region of interest" description="Disordered" evidence="3">
    <location>
        <begin position="1"/>
        <end position="209"/>
    </location>
</feature>
<evidence type="ECO:0000256" key="2">
    <source>
        <dbReference type="ARBA" id="ARBA00023242"/>
    </source>
</evidence>
<proteinExistence type="predicted"/>
<evidence type="ECO:0000256" key="3">
    <source>
        <dbReference type="SAM" id="MobiDB-lite"/>
    </source>
</evidence>
<feature type="compositionally biased region" description="Polar residues" evidence="3">
    <location>
        <begin position="141"/>
        <end position="151"/>
    </location>
</feature>
<protein>
    <submittedName>
        <fullName evidence="5">ATP-dependent DNA helicase Q5</fullName>
    </submittedName>
</protein>
<sequence>SSESEDELTDQPAQTNKDDLPEEEKSLAKTGNQTGADQKKTANNTGSSENSKDLQNPPRKRSREEASTDLKTLFSDEPKPKAAKKLDSSSGAEQKADQNNHKPHKDKEKVHASKTKSPNKKSTQLIDDLFGGESPKVAAKSLTNNSLTTPESKAVSKETEKPTEKVVKEDKKSVEKRSSDSSSSRSNGNNSEVSKIQTSSSSASKGKTIGKSEMADIVVGFLMPYFKRGKIESKDKFKFMARDFSHQAIKRGLKTKHEVESFVKSRFAKSKEEGTTVVAAATSSTK</sequence>
<feature type="compositionally biased region" description="Polar residues" evidence="3">
    <location>
        <begin position="29"/>
        <end position="49"/>
    </location>
</feature>
<feature type="compositionally biased region" description="Basic and acidic residues" evidence="3">
    <location>
        <begin position="16"/>
        <end position="27"/>
    </location>
</feature>